<comment type="similarity">
    <text evidence="1 6">Belongs to the acylphosphatase family.</text>
</comment>
<dbReference type="InterPro" id="IPR036046">
    <property type="entry name" value="Acylphosphatase-like_dom_sf"/>
</dbReference>
<keyword evidence="9" id="KW-1185">Reference proteome</keyword>
<reference evidence="9" key="1">
    <citation type="submission" date="2016-09" db="EMBL/GenBank/DDBJ databases">
        <title>Acidihalobacter prosperus F5.</title>
        <authorList>
            <person name="Khaleque H.N."/>
            <person name="Ramsay J.P."/>
            <person name="Kaksonen A.H."/>
            <person name="Boxall N.J."/>
            <person name="Watkin E.L.J."/>
        </authorList>
    </citation>
    <scope>NUCLEOTIDE SEQUENCE [LARGE SCALE GENOMIC DNA]</scope>
    <source>
        <strain evidence="9">F5</strain>
    </source>
</reference>
<dbReference type="EMBL" id="CP017415">
    <property type="protein sequence ID" value="AOU98600.1"/>
    <property type="molecule type" value="Genomic_DNA"/>
</dbReference>
<dbReference type="PROSITE" id="PS51160">
    <property type="entry name" value="ACYLPHOSPHATASE_3"/>
    <property type="match status" value="1"/>
</dbReference>
<dbReference type="Proteomes" id="UP000095401">
    <property type="component" value="Chromosome"/>
</dbReference>
<evidence type="ECO:0000256" key="1">
    <source>
        <dbReference type="ARBA" id="ARBA00005614"/>
    </source>
</evidence>
<name>A0A1D8IQ24_9GAMM</name>
<dbReference type="SUPFAM" id="SSF54975">
    <property type="entry name" value="Acylphosphatase/BLUF domain-like"/>
    <property type="match status" value="1"/>
</dbReference>
<evidence type="ECO:0000313" key="9">
    <source>
        <dbReference type="Proteomes" id="UP000095401"/>
    </source>
</evidence>
<evidence type="ECO:0000256" key="2">
    <source>
        <dbReference type="ARBA" id="ARBA00012150"/>
    </source>
</evidence>
<evidence type="ECO:0000256" key="5">
    <source>
        <dbReference type="PROSITE-ProRule" id="PRU00520"/>
    </source>
</evidence>
<dbReference type="PANTHER" id="PTHR47268:SF4">
    <property type="entry name" value="ACYLPHOSPHATASE"/>
    <property type="match status" value="1"/>
</dbReference>
<dbReference type="PROSITE" id="PS00150">
    <property type="entry name" value="ACYLPHOSPHATASE_1"/>
    <property type="match status" value="1"/>
</dbReference>
<dbReference type="GO" id="GO:0003998">
    <property type="term" value="F:acylphosphatase activity"/>
    <property type="evidence" value="ECO:0007669"/>
    <property type="project" value="UniProtKB-EC"/>
</dbReference>
<dbReference type="KEGG" id="aprs:BI364_12090"/>
<evidence type="ECO:0000259" key="7">
    <source>
        <dbReference type="PROSITE" id="PS51160"/>
    </source>
</evidence>
<gene>
    <name evidence="8" type="ORF">BI364_12090</name>
</gene>
<evidence type="ECO:0000313" key="8">
    <source>
        <dbReference type="EMBL" id="AOU98600.1"/>
    </source>
</evidence>
<feature type="domain" description="Acylphosphatase-like" evidence="7">
    <location>
        <begin position="3"/>
        <end position="89"/>
    </location>
</feature>
<feature type="active site" evidence="5">
    <location>
        <position position="36"/>
    </location>
</feature>
<dbReference type="Gene3D" id="3.30.70.100">
    <property type="match status" value="1"/>
</dbReference>
<evidence type="ECO:0000256" key="6">
    <source>
        <dbReference type="RuleBase" id="RU004168"/>
    </source>
</evidence>
<evidence type="ECO:0000256" key="3">
    <source>
        <dbReference type="ARBA" id="ARBA00015991"/>
    </source>
</evidence>
<accession>A0A1D8IQ24</accession>
<dbReference type="Pfam" id="PF00708">
    <property type="entry name" value="Acylphosphatase"/>
    <property type="match status" value="1"/>
</dbReference>
<dbReference type="AlphaFoldDB" id="A0A1D8IQ24"/>
<protein>
    <recommendedName>
        <fullName evidence="3 5">acylphosphatase</fullName>
        <ecNumber evidence="2 5">3.6.1.7</ecNumber>
    </recommendedName>
</protein>
<keyword evidence="5" id="KW-0378">Hydrolase</keyword>
<dbReference type="PANTHER" id="PTHR47268">
    <property type="entry name" value="ACYLPHOSPHATASE"/>
    <property type="match status" value="1"/>
</dbReference>
<comment type="catalytic activity">
    <reaction evidence="4 5">
        <text>an acyl phosphate + H2O = a carboxylate + phosphate + H(+)</text>
        <dbReference type="Rhea" id="RHEA:14965"/>
        <dbReference type="ChEBI" id="CHEBI:15377"/>
        <dbReference type="ChEBI" id="CHEBI:15378"/>
        <dbReference type="ChEBI" id="CHEBI:29067"/>
        <dbReference type="ChEBI" id="CHEBI:43474"/>
        <dbReference type="ChEBI" id="CHEBI:59918"/>
        <dbReference type="EC" id="3.6.1.7"/>
    </reaction>
</comment>
<evidence type="ECO:0000256" key="4">
    <source>
        <dbReference type="ARBA" id="ARBA00047645"/>
    </source>
</evidence>
<sequence>MSCLRWWVSGQVQGVSFRAATRDRALALGLCGYVHNLPDGRVAVYACGAMTALQALDQWLHQGPPAARVSQVEQATADDENPRGFVIRR</sequence>
<dbReference type="EC" id="3.6.1.7" evidence="2 5"/>
<feature type="active site" evidence="5">
    <location>
        <position position="18"/>
    </location>
</feature>
<dbReference type="InterPro" id="IPR020456">
    <property type="entry name" value="Acylphosphatase"/>
</dbReference>
<organism evidence="8 9">
    <name type="scientific">Acidihalobacter yilgarnensis</name>
    <dbReference type="NCBI Taxonomy" id="2819280"/>
    <lineage>
        <taxon>Bacteria</taxon>
        <taxon>Pseudomonadati</taxon>
        <taxon>Pseudomonadota</taxon>
        <taxon>Gammaproteobacteria</taxon>
        <taxon>Chromatiales</taxon>
        <taxon>Ectothiorhodospiraceae</taxon>
        <taxon>Acidihalobacter</taxon>
    </lineage>
</organism>
<dbReference type="RefSeq" id="WP_070078960.1">
    <property type="nucleotide sequence ID" value="NZ_CP017415.1"/>
</dbReference>
<proteinExistence type="inferred from homology"/>
<dbReference type="InterPro" id="IPR017968">
    <property type="entry name" value="Acylphosphatase_CS"/>
</dbReference>
<dbReference type="InterPro" id="IPR001792">
    <property type="entry name" value="Acylphosphatase-like_dom"/>
</dbReference>